<keyword evidence="3" id="KW-0614">Plasmid</keyword>
<accession>A0A5P9PC77</accession>
<organism evidence="3 4">
    <name type="scientific">Natronorubrum aibiense</name>
    <dbReference type="NCBI Taxonomy" id="348826"/>
    <lineage>
        <taxon>Archaea</taxon>
        <taxon>Methanobacteriati</taxon>
        <taxon>Methanobacteriota</taxon>
        <taxon>Stenosarchaea group</taxon>
        <taxon>Halobacteria</taxon>
        <taxon>Halobacteriales</taxon>
        <taxon>Natrialbaceae</taxon>
        <taxon>Natronorubrum</taxon>
    </lineage>
</organism>
<proteinExistence type="predicted"/>
<feature type="transmembrane region" description="Helical" evidence="1">
    <location>
        <begin position="132"/>
        <end position="153"/>
    </location>
</feature>
<evidence type="ECO:0000259" key="2">
    <source>
        <dbReference type="Pfam" id="PF07760"/>
    </source>
</evidence>
<keyword evidence="1" id="KW-1133">Transmembrane helix</keyword>
<evidence type="ECO:0000313" key="4">
    <source>
        <dbReference type="Proteomes" id="UP000326170"/>
    </source>
</evidence>
<dbReference type="GeneID" id="42303557"/>
<evidence type="ECO:0000256" key="1">
    <source>
        <dbReference type="SAM" id="Phobius"/>
    </source>
</evidence>
<evidence type="ECO:0000313" key="3">
    <source>
        <dbReference type="EMBL" id="QFU85050.1"/>
    </source>
</evidence>
<dbReference type="RefSeq" id="WP_152944607.1">
    <property type="nucleotide sequence ID" value="NZ_CP045491.1"/>
</dbReference>
<feature type="transmembrane region" description="Helical" evidence="1">
    <location>
        <begin position="53"/>
        <end position="76"/>
    </location>
</feature>
<feature type="domain" description="DUF1616" evidence="2">
    <location>
        <begin position="33"/>
        <end position="336"/>
    </location>
</feature>
<dbReference type="KEGG" id="nas:GCU68_21070"/>
<gene>
    <name evidence="3" type="ORF">GCU68_21070</name>
</gene>
<protein>
    <submittedName>
        <fullName evidence="3">DUF1616 domain-containing protein</fullName>
    </submittedName>
</protein>
<feature type="transmembrane region" description="Helical" evidence="1">
    <location>
        <begin position="174"/>
        <end position="207"/>
    </location>
</feature>
<name>A0A5P9PC77_9EURY</name>
<sequence>MKDLLIRTFRPFAAVGLGTRDLVGRLPIDLVGVTGFVAVATVLLAVVDVASPIVRGAVGFPLLFLAPGYVTVSILFPRASPVDTLESTPLLGQTRDVTDVERAALAFGLSVAILPLLGLAIAALSWGFTTSTVVGTVSGFAIVGVAVAAFRRFRVAPRDRYRFRLGRKLGAVRAALFGSGSAAHTAVNVVLVVSLLLALTSVGYALVSPQQGEQYTSLQLLTEDESGDLVAGGTPSAVEPGGSIAFTTGIENQEGHEQEYTVVIQEQWLEDGEVFDRTELQRTEHSVSDGETLTVDRDVTPTAESGTVRIAVLLYDGEVPDVPTADNAYRHGYFWTDVGEDLEDE</sequence>
<dbReference type="InterPro" id="IPR014495">
    <property type="entry name" value="UCP018671"/>
</dbReference>
<keyword evidence="1" id="KW-0812">Transmembrane</keyword>
<keyword evidence="4" id="KW-1185">Reference proteome</keyword>
<dbReference type="EMBL" id="CP045491">
    <property type="protein sequence ID" value="QFU85050.1"/>
    <property type="molecule type" value="Genomic_DNA"/>
</dbReference>
<dbReference type="PIRSF" id="PIRSF018671">
    <property type="entry name" value="UCP018671"/>
    <property type="match status" value="1"/>
</dbReference>
<geneLocation type="plasmid" evidence="3 4">
    <name>unnamed3</name>
</geneLocation>
<keyword evidence="1" id="KW-0472">Membrane</keyword>
<feature type="transmembrane region" description="Helical" evidence="1">
    <location>
        <begin position="103"/>
        <end position="126"/>
    </location>
</feature>
<dbReference type="Pfam" id="PF07760">
    <property type="entry name" value="DUF1616"/>
    <property type="match status" value="1"/>
</dbReference>
<feature type="transmembrane region" description="Helical" evidence="1">
    <location>
        <begin position="26"/>
        <end position="47"/>
    </location>
</feature>
<dbReference type="OrthoDB" id="82282at2157"/>
<dbReference type="Proteomes" id="UP000326170">
    <property type="component" value="Plasmid unnamed3"/>
</dbReference>
<reference evidence="3 4" key="1">
    <citation type="journal article" date="2007" name="Int. J. Syst. Evol. Microbiol.">
        <title>Natronorubrum sulfidifaciens sp. nov., an extremely haloalkaliphilic archaeon isolated from Aiding salt lake in Xin-Jiang, China.</title>
        <authorList>
            <person name="Cui H.L."/>
            <person name="Tohty D."/>
            <person name="Liu H.C."/>
            <person name="Liu S.J."/>
            <person name="Oren A."/>
            <person name="Zhou P.J."/>
        </authorList>
    </citation>
    <scope>NUCLEOTIDE SEQUENCE [LARGE SCALE GENOMIC DNA]</scope>
    <source>
        <strain evidence="3 4">7-3</strain>
        <plasmid evidence="3">unnamed3</plasmid>
    </source>
</reference>
<dbReference type="AlphaFoldDB" id="A0A5P9PC77"/>
<dbReference type="InterPro" id="IPR011674">
    <property type="entry name" value="DUF1616"/>
</dbReference>